<evidence type="ECO:0000313" key="5">
    <source>
        <dbReference type="EMBL" id="MDR5906527.1"/>
    </source>
</evidence>
<evidence type="ECO:0000313" key="6">
    <source>
        <dbReference type="Proteomes" id="UP001251374"/>
    </source>
</evidence>
<dbReference type="NCBIfam" id="TIGR00787">
    <property type="entry name" value="dctP"/>
    <property type="match status" value="1"/>
</dbReference>
<evidence type="ECO:0000256" key="1">
    <source>
        <dbReference type="ARBA" id="ARBA00009023"/>
    </source>
</evidence>
<proteinExistence type="inferred from homology"/>
<dbReference type="EMBL" id="JARWAM010000010">
    <property type="protein sequence ID" value="MDR5906527.1"/>
    <property type="molecule type" value="Genomic_DNA"/>
</dbReference>
<dbReference type="CDD" id="cd13603">
    <property type="entry name" value="PBP2_TRAP_Siap_TeaA_like"/>
    <property type="match status" value="1"/>
</dbReference>
<dbReference type="NCBIfam" id="NF037995">
    <property type="entry name" value="TRAP_S1"/>
    <property type="match status" value="1"/>
</dbReference>
<name>A0ABU1HGD3_9GAMM</name>
<accession>A0ABU1HGD3</accession>
<dbReference type="PANTHER" id="PTHR33376:SF7">
    <property type="entry name" value="C4-DICARBOXYLATE-BINDING PROTEIN DCTB"/>
    <property type="match status" value="1"/>
</dbReference>
<comment type="caution">
    <text evidence="5">The sequence shown here is derived from an EMBL/GenBank/DDBJ whole genome shotgun (WGS) entry which is preliminary data.</text>
</comment>
<sequence length="336" mass="37090">MITRLHFPRFSPTHLAAATSLAALAAVPTAFASPIEIQINSTHSSGSFAHTFLEEFSERLEEEAPGRFDVRLFMGGTLGGEDDVLQGLGMGTHHASLAASATSQFNARTGIFDLPYLFEDRDDVAYFVDSEAGDMLREGFEGTGMRLLAMWDNGFRNITNNVRPVVVPEDLDGLRIRTPNNRQRVTMFNHLGANATPLAFGEVYSALDQGVIDGQENPAHVVQTARLDEVQDYLSVSNHVYLPTFLLFGEPFLNRLDDQDVEILEQVAQDMASWTFTWGEETDAAVLSELEDSIEISQIDFAAFQEAAAGLYEDPIFVEAIGQDMIDVTLDVMSQR</sequence>
<evidence type="ECO:0000256" key="4">
    <source>
        <dbReference type="SAM" id="SignalP"/>
    </source>
</evidence>
<dbReference type="InterPro" id="IPR018389">
    <property type="entry name" value="DctP_fam"/>
</dbReference>
<reference evidence="5 6" key="1">
    <citation type="submission" date="2023-04" db="EMBL/GenBank/DDBJ databases">
        <title>A long-awaited taxogenomic arrangement of the family Halomonadaceae.</title>
        <authorList>
            <person name="De La Haba R."/>
            <person name="Chuvochina M."/>
            <person name="Wittouck S."/>
            <person name="Arahal D.R."/>
            <person name="Sanchez-Porro C."/>
            <person name="Hugenholtz P."/>
            <person name="Ventosa A."/>
        </authorList>
    </citation>
    <scope>NUCLEOTIDE SEQUENCE [LARGE SCALE GENOMIC DNA]</scope>
    <source>
        <strain evidence="5 6">DSM 26770</strain>
    </source>
</reference>
<feature type="signal peptide" evidence="4">
    <location>
        <begin position="1"/>
        <end position="25"/>
    </location>
</feature>
<evidence type="ECO:0000256" key="3">
    <source>
        <dbReference type="ARBA" id="ARBA00022729"/>
    </source>
</evidence>
<gene>
    <name evidence="5" type="ORF">QC821_14720</name>
</gene>
<dbReference type="Proteomes" id="UP001251374">
    <property type="component" value="Unassembled WGS sequence"/>
</dbReference>
<keyword evidence="3 4" id="KW-0732">Signal</keyword>
<dbReference type="PIRSF" id="PIRSF006470">
    <property type="entry name" value="DctB"/>
    <property type="match status" value="1"/>
</dbReference>
<dbReference type="Pfam" id="PF03480">
    <property type="entry name" value="DctP"/>
    <property type="match status" value="1"/>
</dbReference>
<comment type="similarity">
    <text evidence="1">Belongs to the bacterial solute-binding protein 7 family.</text>
</comment>
<dbReference type="InterPro" id="IPR038404">
    <property type="entry name" value="TRAP_DctP_sf"/>
</dbReference>
<keyword evidence="6" id="KW-1185">Reference proteome</keyword>
<feature type="chain" id="PRO_5045645873" evidence="4">
    <location>
        <begin position="26"/>
        <end position="336"/>
    </location>
</feature>
<dbReference type="Gene3D" id="3.40.190.170">
    <property type="entry name" value="Bacterial extracellular solute-binding protein, family 7"/>
    <property type="match status" value="1"/>
</dbReference>
<dbReference type="RefSeq" id="WP_309723008.1">
    <property type="nucleotide sequence ID" value="NZ_JARWAM010000010.1"/>
</dbReference>
<protein>
    <submittedName>
        <fullName evidence="5">TRAP transporter substrate-binding protein</fullName>
    </submittedName>
</protein>
<organism evidence="5 6">
    <name type="scientific">Franzmannia qiaohouensis</name>
    <dbReference type="NCBI Taxonomy" id="1329370"/>
    <lineage>
        <taxon>Bacteria</taxon>
        <taxon>Pseudomonadati</taxon>
        <taxon>Pseudomonadota</taxon>
        <taxon>Gammaproteobacteria</taxon>
        <taxon>Oceanospirillales</taxon>
        <taxon>Halomonadaceae</taxon>
        <taxon>Franzmannia</taxon>
    </lineage>
</organism>
<dbReference type="InterPro" id="IPR004682">
    <property type="entry name" value="TRAP_DctP"/>
</dbReference>
<evidence type="ECO:0000256" key="2">
    <source>
        <dbReference type="ARBA" id="ARBA00022448"/>
    </source>
</evidence>
<dbReference type="PANTHER" id="PTHR33376">
    <property type="match status" value="1"/>
</dbReference>
<keyword evidence="2" id="KW-0813">Transport</keyword>